<evidence type="ECO:0000313" key="3">
    <source>
        <dbReference type="Proteomes" id="UP000483820"/>
    </source>
</evidence>
<dbReference type="EMBL" id="WUAV01000003">
    <property type="protein sequence ID" value="KAF1762904.1"/>
    <property type="molecule type" value="Genomic_DNA"/>
</dbReference>
<comment type="caution">
    <text evidence="2">The sequence shown here is derived from an EMBL/GenBank/DDBJ whole genome shotgun (WGS) entry which is preliminary data.</text>
</comment>
<feature type="region of interest" description="Disordered" evidence="1">
    <location>
        <begin position="67"/>
        <end position="86"/>
    </location>
</feature>
<name>A0A6A5H7Y1_CAERE</name>
<dbReference type="CTD" id="9822809"/>
<dbReference type="GeneID" id="9822809"/>
<dbReference type="Proteomes" id="UP000483820">
    <property type="component" value="Chromosome III"/>
</dbReference>
<reference evidence="2 3" key="1">
    <citation type="submission" date="2019-12" db="EMBL/GenBank/DDBJ databases">
        <title>Chromosome-level assembly of the Caenorhabditis remanei genome.</title>
        <authorList>
            <person name="Teterina A.A."/>
            <person name="Willis J.H."/>
            <person name="Phillips P.C."/>
        </authorList>
    </citation>
    <scope>NUCLEOTIDE SEQUENCE [LARGE SCALE GENOMIC DNA]</scope>
    <source>
        <strain evidence="2 3">PX506</strain>
        <tissue evidence="2">Whole organism</tissue>
    </source>
</reference>
<evidence type="ECO:0000256" key="1">
    <source>
        <dbReference type="SAM" id="MobiDB-lite"/>
    </source>
</evidence>
<protein>
    <submittedName>
        <fullName evidence="2">Uncharacterized protein</fullName>
    </submittedName>
</protein>
<evidence type="ECO:0000313" key="2">
    <source>
        <dbReference type="EMBL" id="KAF1762904.1"/>
    </source>
</evidence>
<dbReference type="AlphaFoldDB" id="A0A6A5H7Y1"/>
<dbReference type="RefSeq" id="XP_003093451.2">
    <property type="nucleotide sequence ID" value="XM_003093403.2"/>
</dbReference>
<accession>A0A6A5H7Y1</accession>
<gene>
    <name evidence="2" type="ORF">GCK72_011168</name>
</gene>
<organism evidence="2 3">
    <name type="scientific">Caenorhabditis remanei</name>
    <name type="common">Caenorhabditis vulgaris</name>
    <dbReference type="NCBI Taxonomy" id="31234"/>
    <lineage>
        <taxon>Eukaryota</taxon>
        <taxon>Metazoa</taxon>
        <taxon>Ecdysozoa</taxon>
        <taxon>Nematoda</taxon>
        <taxon>Chromadorea</taxon>
        <taxon>Rhabditida</taxon>
        <taxon>Rhabditina</taxon>
        <taxon>Rhabditomorpha</taxon>
        <taxon>Rhabditoidea</taxon>
        <taxon>Rhabditidae</taxon>
        <taxon>Peloderinae</taxon>
        <taxon>Caenorhabditis</taxon>
    </lineage>
</organism>
<sequence>MNSDQFAAMFDVIEPTFTAMIEANPEDMNSKTEAFLEVLRQFDNHPLKDRVEVFREYAILLRFEREKESNKENRNGVVEPPPTQPLRRPRRLYLLMLRGW</sequence>
<dbReference type="KEGG" id="crq:GCK72_011168"/>
<proteinExistence type="predicted"/>